<evidence type="ECO:0000256" key="10">
    <source>
        <dbReference type="SAM" id="MobiDB-lite"/>
    </source>
</evidence>
<dbReference type="PROSITE" id="PS50968">
    <property type="entry name" value="BIOTINYL_LIPOYL"/>
    <property type="match status" value="1"/>
</dbReference>
<dbReference type="Pfam" id="PF00364">
    <property type="entry name" value="Biotin_lipoyl"/>
    <property type="match status" value="1"/>
</dbReference>
<dbReference type="Proteomes" id="UP000276634">
    <property type="component" value="Unassembled WGS sequence"/>
</dbReference>
<evidence type="ECO:0000256" key="2">
    <source>
        <dbReference type="ARBA" id="ARBA00011484"/>
    </source>
</evidence>
<sequence length="449" mass="48200">MSRTVEVKVPDIGDFRDVEVIEVLVSPGDRVSPEDSLITLESDKATMEVPSPHAGVVRALRVRVGDRVSEGSPICVMEVEEGEPAAAEPPGPAEAPVQSGAAEAPAAAAQAAPGETGAAAPTAVAEAAPGAPGPFRPPPVEPVPVERPGGKPHASPAVRRFARELGVDLARVRGSGPKGRILKEDVQAYVKEQLTAPQVAPHAAFALPEMPQIDFAKFGQVERVERSRIRRLSAQNLHRAWLHVPHVTQHDEADITELEAFRRSLRGEAEARGVRLTLLAFLMKAVAAALREHPHFNASLDPDGEHLILKRYYHIGVAVDTPEGLVVPVIRDVDAKGVWALAEELAEVSARARERRLRPEEMQGASFSISSLGGIGGTAFTPIVNAPEVAILGVSRAQMRPVWNGSEFVPRLMLPLSLSYDHRVIDGADAARFTTHLARTLGDVRRLLL</sequence>
<reference evidence="13 14" key="1">
    <citation type="submission" date="2018-11" db="EMBL/GenBank/DDBJ databases">
        <title>Genomic Encyclopedia of Type Strains, Phase IV (KMG-IV): sequencing the most valuable type-strain genomes for metagenomic binning, comparative biology and taxonomic classification.</title>
        <authorList>
            <person name="Goeker M."/>
        </authorList>
    </citation>
    <scope>NUCLEOTIDE SEQUENCE [LARGE SCALE GENOMIC DNA]</scope>
    <source>
        <strain evidence="13 14">DSM 100275</strain>
    </source>
</reference>
<evidence type="ECO:0000259" key="12">
    <source>
        <dbReference type="PROSITE" id="PS51826"/>
    </source>
</evidence>
<keyword evidence="4" id="KW-0677">Repeat</keyword>
<dbReference type="PROSITE" id="PS00189">
    <property type="entry name" value="LIPOYL"/>
    <property type="match status" value="1"/>
</dbReference>
<keyword evidence="6 9" id="KW-0012">Acyltransferase</keyword>
<evidence type="ECO:0000256" key="7">
    <source>
        <dbReference type="ARBA" id="ARBA00025211"/>
    </source>
</evidence>
<dbReference type="GO" id="GO:0005737">
    <property type="term" value="C:cytoplasm"/>
    <property type="evidence" value="ECO:0007669"/>
    <property type="project" value="TreeGrafter"/>
</dbReference>
<dbReference type="PANTHER" id="PTHR43178:SF2">
    <property type="entry name" value="DIHYDROLIPOYLLYSINE-RESIDUE ACETYLTRANSFERASE COMPONENT OF PYRUVATE DEHYDROGENASE COMPLEX"/>
    <property type="match status" value="1"/>
</dbReference>
<dbReference type="InterPro" id="IPR050743">
    <property type="entry name" value="2-oxoacid_DH_E2_comp"/>
</dbReference>
<feature type="compositionally biased region" description="Pro residues" evidence="10">
    <location>
        <begin position="131"/>
        <end position="142"/>
    </location>
</feature>
<dbReference type="PANTHER" id="PTHR43178">
    <property type="entry name" value="DIHYDROLIPOAMIDE ACETYLTRANSFERASE COMPONENT OF PYRUVATE DEHYDROGENASE COMPLEX"/>
    <property type="match status" value="1"/>
</dbReference>
<dbReference type="SUPFAM" id="SSF51230">
    <property type="entry name" value="Single hybrid motif"/>
    <property type="match status" value="1"/>
</dbReference>
<dbReference type="Pfam" id="PF02817">
    <property type="entry name" value="E3_binding"/>
    <property type="match status" value="1"/>
</dbReference>
<dbReference type="InterPro" id="IPR003016">
    <property type="entry name" value="2-oxoA_DH_lipoyl-BS"/>
</dbReference>
<dbReference type="CDD" id="cd06849">
    <property type="entry name" value="lipoyl_domain"/>
    <property type="match status" value="1"/>
</dbReference>
<evidence type="ECO:0000256" key="9">
    <source>
        <dbReference type="RuleBase" id="RU361137"/>
    </source>
</evidence>
<evidence type="ECO:0000256" key="8">
    <source>
        <dbReference type="ARBA" id="ARBA00048370"/>
    </source>
</evidence>
<comment type="subunit">
    <text evidence="2 9">Forms a 24-polypeptide structural core with octahedral symmetry.</text>
</comment>
<dbReference type="InterPro" id="IPR006256">
    <property type="entry name" value="AcTrfase_Pyrv_DH_cplx"/>
</dbReference>
<dbReference type="Pfam" id="PF00198">
    <property type="entry name" value="2-oxoacid_dh"/>
    <property type="match status" value="1"/>
</dbReference>
<keyword evidence="3 9" id="KW-0808">Transferase</keyword>
<evidence type="ECO:0000256" key="6">
    <source>
        <dbReference type="ARBA" id="ARBA00023315"/>
    </source>
</evidence>
<dbReference type="GO" id="GO:0006086">
    <property type="term" value="P:pyruvate decarboxylation to acetyl-CoA"/>
    <property type="evidence" value="ECO:0007669"/>
    <property type="project" value="UniProtKB-UniRule"/>
</dbReference>
<dbReference type="PROSITE" id="PS51826">
    <property type="entry name" value="PSBD"/>
    <property type="match status" value="1"/>
</dbReference>
<evidence type="ECO:0000259" key="11">
    <source>
        <dbReference type="PROSITE" id="PS50968"/>
    </source>
</evidence>
<feature type="region of interest" description="Disordered" evidence="10">
    <location>
        <begin position="82"/>
        <end position="157"/>
    </location>
</feature>
<dbReference type="OrthoDB" id="9805770at2"/>
<organism evidence="13 14">
    <name type="scientific">Inmirania thermothiophila</name>
    <dbReference type="NCBI Taxonomy" id="1750597"/>
    <lineage>
        <taxon>Bacteria</taxon>
        <taxon>Pseudomonadati</taxon>
        <taxon>Pseudomonadota</taxon>
        <taxon>Gammaproteobacteria</taxon>
        <taxon>Chromatiales</taxon>
        <taxon>Ectothiorhodospiraceae</taxon>
        <taxon>Inmirania</taxon>
    </lineage>
</organism>
<dbReference type="InterPro" id="IPR001078">
    <property type="entry name" value="2-oxoacid_DH_actylTfrase"/>
</dbReference>
<dbReference type="GO" id="GO:0045254">
    <property type="term" value="C:pyruvate dehydrogenase complex"/>
    <property type="evidence" value="ECO:0007669"/>
    <property type="project" value="UniProtKB-UniRule"/>
</dbReference>
<comment type="catalytic activity">
    <reaction evidence="8 9">
        <text>N(6)-[(R)-dihydrolipoyl]-L-lysyl-[protein] + acetyl-CoA = N(6)-[(R)-S(8)-acetyldihydrolipoyl]-L-lysyl-[protein] + CoA</text>
        <dbReference type="Rhea" id="RHEA:17017"/>
        <dbReference type="Rhea" id="RHEA-COMP:10475"/>
        <dbReference type="Rhea" id="RHEA-COMP:10478"/>
        <dbReference type="ChEBI" id="CHEBI:57287"/>
        <dbReference type="ChEBI" id="CHEBI:57288"/>
        <dbReference type="ChEBI" id="CHEBI:83100"/>
        <dbReference type="ChEBI" id="CHEBI:83111"/>
        <dbReference type="EC" id="2.3.1.12"/>
    </reaction>
</comment>
<comment type="function">
    <text evidence="7">The pyruvate dehydrogenase complex catalyzes the overall conversion of pyruvate to acetyl-CoA and CO(2). It contains multiple copies of three enzymatic components: pyruvate dehydrogenase (E1), dihydrolipoamide acetyltransferase (E2) and lipoamide dehydrogenase (E3).</text>
</comment>
<comment type="similarity">
    <text evidence="1 9">Belongs to the 2-oxoacid dehydrogenase family.</text>
</comment>
<proteinExistence type="inferred from homology"/>
<dbReference type="InterPro" id="IPR023213">
    <property type="entry name" value="CAT-like_dom_sf"/>
</dbReference>
<keyword evidence="5 9" id="KW-0450">Lipoyl</keyword>
<gene>
    <name evidence="13" type="ORF">EDC57_0954</name>
</gene>
<dbReference type="InterPro" id="IPR000089">
    <property type="entry name" value="Biotin_lipoyl"/>
</dbReference>
<dbReference type="Gene3D" id="4.10.320.10">
    <property type="entry name" value="E3-binding domain"/>
    <property type="match status" value="1"/>
</dbReference>
<evidence type="ECO:0000256" key="4">
    <source>
        <dbReference type="ARBA" id="ARBA00022737"/>
    </source>
</evidence>
<keyword evidence="13" id="KW-0670">Pyruvate</keyword>
<dbReference type="Gene3D" id="3.30.559.10">
    <property type="entry name" value="Chloramphenicol acetyltransferase-like domain"/>
    <property type="match status" value="1"/>
</dbReference>
<dbReference type="GO" id="GO:0004742">
    <property type="term" value="F:dihydrolipoyllysine-residue acetyltransferase activity"/>
    <property type="evidence" value="ECO:0007669"/>
    <property type="project" value="UniProtKB-UniRule"/>
</dbReference>
<feature type="domain" description="Lipoyl-binding" evidence="11">
    <location>
        <begin position="4"/>
        <end position="78"/>
    </location>
</feature>
<evidence type="ECO:0000256" key="1">
    <source>
        <dbReference type="ARBA" id="ARBA00007317"/>
    </source>
</evidence>
<dbReference type="SUPFAM" id="SSF47005">
    <property type="entry name" value="Peripheral subunit-binding domain of 2-oxo acid dehydrogenase complex"/>
    <property type="match status" value="1"/>
</dbReference>
<evidence type="ECO:0000313" key="14">
    <source>
        <dbReference type="Proteomes" id="UP000276634"/>
    </source>
</evidence>
<dbReference type="SUPFAM" id="SSF52777">
    <property type="entry name" value="CoA-dependent acyltransferases"/>
    <property type="match status" value="1"/>
</dbReference>
<dbReference type="EC" id="2.3.1.12" evidence="9"/>
<evidence type="ECO:0000256" key="5">
    <source>
        <dbReference type="ARBA" id="ARBA00022823"/>
    </source>
</evidence>
<feature type="compositionally biased region" description="Low complexity" evidence="10">
    <location>
        <begin position="94"/>
        <end position="130"/>
    </location>
</feature>
<feature type="domain" description="Peripheral subunit-binding (PSBD)" evidence="12">
    <location>
        <begin position="153"/>
        <end position="190"/>
    </location>
</feature>
<protein>
    <recommendedName>
        <fullName evidence="9">Acetyltransferase component of pyruvate dehydrogenase complex</fullName>
        <ecNumber evidence="9">2.3.1.12</ecNumber>
    </recommendedName>
</protein>
<dbReference type="FunFam" id="2.40.50.100:FF:000009">
    <property type="entry name" value="Acetyltransferase component of pyruvate dehydrogenase complex"/>
    <property type="match status" value="1"/>
</dbReference>
<dbReference type="Gene3D" id="2.40.50.100">
    <property type="match status" value="1"/>
</dbReference>
<dbReference type="NCBIfam" id="TIGR01348">
    <property type="entry name" value="PDHac_trf_long"/>
    <property type="match status" value="1"/>
</dbReference>
<dbReference type="GO" id="GO:0031405">
    <property type="term" value="F:lipoic acid binding"/>
    <property type="evidence" value="ECO:0007669"/>
    <property type="project" value="TreeGrafter"/>
</dbReference>
<evidence type="ECO:0000256" key="3">
    <source>
        <dbReference type="ARBA" id="ARBA00022679"/>
    </source>
</evidence>
<comment type="cofactor">
    <cofactor evidence="9">
        <name>(R)-lipoate</name>
        <dbReference type="ChEBI" id="CHEBI:83088"/>
    </cofactor>
    <text evidence="9">Binds 1 lipoyl cofactor covalently.</text>
</comment>
<accession>A0A3N1YCC2</accession>
<keyword evidence="14" id="KW-1185">Reference proteome</keyword>
<dbReference type="InterPro" id="IPR036625">
    <property type="entry name" value="E3-bd_dom_sf"/>
</dbReference>
<dbReference type="FunFam" id="3.30.559.10:FF:000004">
    <property type="entry name" value="Acetyltransferase component of pyruvate dehydrogenase complex"/>
    <property type="match status" value="1"/>
</dbReference>
<dbReference type="AlphaFoldDB" id="A0A3N1YCC2"/>
<dbReference type="InterPro" id="IPR011053">
    <property type="entry name" value="Single_hybrid_motif"/>
</dbReference>
<comment type="caution">
    <text evidence="13">The sequence shown here is derived from an EMBL/GenBank/DDBJ whole genome shotgun (WGS) entry which is preliminary data.</text>
</comment>
<evidence type="ECO:0000313" key="13">
    <source>
        <dbReference type="EMBL" id="ROR35037.1"/>
    </source>
</evidence>
<name>A0A3N1YCC2_9GAMM</name>
<dbReference type="EMBL" id="RJVI01000001">
    <property type="protein sequence ID" value="ROR35037.1"/>
    <property type="molecule type" value="Genomic_DNA"/>
</dbReference>
<dbReference type="InterPro" id="IPR004167">
    <property type="entry name" value="PSBD"/>
</dbReference>
<dbReference type="FunFam" id="4.10.320.10:FF:000003">
    <property type="entry name" value="Acetyltransferase component of pyruvate dehydrogenase complex"/>
    <property type="match status" value="1"/>
</dbReference>